<reference evidence="2 3" key="1">
    <citation type="submission" date="2021-06" db="EMBL/GenBank/DDBJ databases">
        <authorList>
            <person name="Palmer J.M."/>
        </authorList>
    </citation>
    <scope>NUCLEOTIDE SEQUENCE [LARGE SCALE GENOMIC DNA]</scope>
    <source>
        <strain evidence="2 3">MEX-2019</strain>
        <tissue evidence="2">Muscle</tissue>
    </source>
</reference>
<proteinExistence type="predicted"/>
<evidence type="ECO:0000313" key="2">
    <source>
        <dbReference type="EMBL" id="KAK5614397.1"/>
    </source>
</evidence>
<dbReference type="Proteomes" id="UP001311232">
    <property type="component" value="Unassembled WGS sequence"/>
</dbReference>
<dbReference type="AlphaFoldDB" id="A0AAV9RZC5"/>
<feature type="compositionally biased region" description="Low complexity" evidence="1">
    <location>
        <begin position="122"/>
        <end position="165"/>
    </location>
</feature>
<feature type="compositionally biased region" description="Polar residues" evidence="1">
    <location>
        <begin position="81"/>
        <end position="92"/>
    </location>
</feature>
<feature type="compositionally biased region" description="Basic and acidic residues" evidence="1">
    <location>
        <begin position="27"/>
        <end position="40"/>
    </location>
</feature>
<sequence length="172" mass="18371">MGATNTEEIQVIDIQRLPRAWVPQKNHHWDYRNPPREEQGRVPGEPPSSHIAEAPGSCSDEPIRILQGPRATLPQPLATGATKQTPQSTVPTTEPPTPHQDRTNSPGKRSPASGKHPGPASPTTAPATTQTHHITTTATIAQGETLSSSALPSPSPSGQRQQPQPKNKAPTR</sequence>
<accession>A0AAV9RZC5</accession>
<organism evidence="2 3">
    <name type="scientific">Crenichthys baileyi</name>
    <name type="common">White River springfish</name>
    <dbReference type="NCBI Taxonomy" id="28760"/>
    <lineage>
        <taxon>Eukaryota</taxon>
        <taxon>Metazoa</taxon>
        <taxon>Chordata</taxon>
        <taxon>Craniata</taxon>
        <taxon>Vertebrata</taxon>
        <taxon>Euteleostomi</taxon>
        <taxon>Actinopterygii</taxon>
        <taxon>Neopterygii</taxon>
        <taxon>Teleostei</taxon>
        <taxon>Neoteleostei</taxon>
        <taxon>Acanthomorphata</taxon>
        <taxon>Ovalentaria</taxon>
        <taxon>Atherinomorphae</taxon>
        <taxon>Cyprinodontiformes</taxon>
        <taxon>Goodeidae</taxon>
        <taxon>Crenichthys</taxon>
    </lineage>
</organism>
<name>A0AAV9RZC5_9TELE</name>
<evidence type="ECO:0000256" key="1">
    <source>
        <dbReference type="SAM" id="MobiDB-lite"/>
    </source>
</evidence>
<comment type="caution">
    <text evidence="2">The sequence shown here is derived from an EMBL/GenBank/DDBJ whole genome shotgun (WGS) entry which is preliminary data.</text>
</comment>
<dbReference type="EMBL" id="JAHHUM010001162">
    <property type="protein sequence ID" value="KAK5614397.1"/>
    <property type="molecule type" value="Genomic_DNA"/>
</dbReference>
<keyword evidence="3" id="KW-1185">Reference proteome</keyword>
<gene>
    <name evidence="2" type="ORF">CRENBAI_026014</name>
</gene>
<feature type="region of interest" description="Disordered" evidence="1">
    <location>
        <begin position="19"/>
        <end position="172"/>
    </location>
</feature>
<evidence type="ECO:0000313" key="3">
    <source>
        <dbReference type="Proteomes" id="UP001311232"/>
    </source>
</evidence>
<protein>
    <submittedName>
        <fullName evidence="2">Uncharacterized protein</fullName>
    </submittedName>
</protein>